<name>A0A8B5W2X8_ENTAV</name>
<dbReference type="EMBL" id="JARPWY010000007">
    <property type="protein sequence ID" value="MDT2513460.1"/>
    <property type="molecule type" value="Genomic_DNA"/>
</dbReference>
<sequence length="117" mass="13068">MNLDINGKVIEVKFTIGAIEALDRVYEVQNGGAKFGMGVSSSLVYLQQYNPVVLRNIIEALQVDKAKVGRSEIEAWLMSQDIEKLSEEMIDELGKQDLTKAMIKKLKKQAAKVAKQK</sequence>
<evidence type="ECO:0000313" key="1">
    <source>
        <dbReference type="EMBL" id="MDT2513460.1"/>
    </source>
</evidence>
<proteinExistence type="predicted"/>
<dbReference type="Pfam" id="PF12363">
    <property type="entry name" value="Phage_TAC_12"/>
    <property type="match status" value="1"/>
</dbReference>
<dbReference type="Proteomes" id="UP000316316">
    <property type="component" value="Unassembled WGS sequence"/>
</dbReference>
<protein>
    <submittedName>
        <fullName evidence="1">Tail assembly chaperone</fullName>
    </submittedName>
</protein>
<dbReference type="Proteomes" id="UP001264335">
    <property type="component" value="Unassembled WGS sequence"/>
</dbReference>
<reference evidence="1 4" key="2">
    <citation type="submission" date="2023-03" db="EMBL/GenBank/DDBJ databases">
        <authorList>
            <person name="Shen W."/>
            <person name="Cai J."/>
        </authorList>
    </citation>
    <scope>NUCLEOTIDE SEQUENCE [LARGE SCALE GENOMIC DNA]</scope>
    <source>
        <strain evidence="1 4">Y2</strain>
    </source>
</reference>
<dbReference type="AlphaFoldDB" id="A0A8B5W2X8"/>
<reference evidence="2 3" key="1">
    <citation type="submission" date="2017-10" db="EMBL/GenBank/DDBJ databases">
        <title>FDA dAtabase for Regulatory Grade micrObial Sequences (FDA-ARGOS): Supporting development and validation of Infectious Disease Dx tests.</title>
        <authorList>
            <person name="Campos J."/>
            <person name="Goldberg B."/>
            <person name="Tallon L.J."/>
            <person name="Sadzewicz L."/>
            <person name="Sengamalay N."/>
            <person name="Ott S."/>
            <person name="Godinez A."/>
            <person name="Nagaraj S."/>
            <person name="Vyas G."/>
            <person name="Aluvathingal J."/>
            <person name="Nadendla S."/>
            <person name="Geyer C."/>
            <person name="Nandy P."/>
            <person name="Hobson J."/>
            <person name="Sichtig H."/>
        </authorList>
    </citation>
    <scope>NUCLEOTIDE SEQUENCE [LARGE SCALE GENOMIC DNA]</scope>
    <source>
        <strain evidence="2 3">FDAARGOS_185</strain>
    </source>
</reference>
<evidence type="ECO:0000313" key="2">
    <source>
        <dbReference type="EMBL" id="TRZ33309.1"/>
    </source>
</evidence>
<organism evidence="2 3">
    <name type="scientific">Enterococcus avium</name>
    <name type="common">Streptococcus avium</name>
    <dbReference type="NCBI Taxonomy" id="33945"/>
    <lineage>
        <taxon>Bacteria</taxon>
        <taxon>Bacillati</taxon>
        <taxon>Bacillota</taxon>
        <taxon>Bacilli</taxon>
        <taxon>Lactobacillales</taxon>
        <taxon>Enterococcaceae</taxon>
        <taxon>Enterococcus</taxon>
    </lineage>
</organism>
<dbReference type="InterPro" id="IPR024410">
    <property type="entry name" value="Phage_TAC_12"/>
</dbReference>
<dbReference type="EMBL" id="PDXQ01000001">
    <property type="protein sequence ID" value="TRZ33309.1"/>
    <property type="molecule type" value="Genomic_DNA"/>
</dbReference>
<evidence type="ECO:0000313" key="3">
    <source>
        <dbReference type="Proteomes" id="UP000316316"/>
    </source>
</evidence>
<accession>A0A8B5W2X8</accession>
<dbReference type="RefSeq" id="WP_070558195.1">
    <property type="nucleotide sequence ID" value="NZ_JAQDAE010000069.1"/>
</dbReference>
<gene>
    <name evidence="2" type="ORF">AUF17_04135</name>
    <name evidence="1" type="ORF">P7D79_04340</name>
</gene>
<evidence type="ECO:0000313" key="4">
    <source>
        <dbReference type="Proteomes" id="UP001264335"/>
    </source>
</evidence>
<comment type="caution">
    <text evidence="2">The sequence shown here is derived from an EMBL/GenBank/DDBJ whole genome shotgun (WGS) entry which is preliminary data.</text>
</comment>